<dbReference type="Proteomes" id="UP000001058">
    <property type="component" value="Unassembled WGS sequence"/>
</dbReference>
<feature type="transmembrane region" description="Helical" evidence="5">
    <location>
        <begin position="171"/>
        <end position="189"/>
    </location>
</feature>
<dbReference type="GO" id="GO:0005886">
    <property type="term" value="C:plasma membrane"/>
    <property type="evidence" value="ECO:0007669"/>
    <property type="project" value="TreeGrafter"/>
</dbReference>
<feature type="transmembrane region" description="Helical" evidence="5">
    <location>
        <begin position="240"/>
        <end position="270"/>
    </location>
</feature>
<dbReference type="GO" id="GO:0042391">
    <property type="term" value="P:regulation of membrane potential"/>
    <property type="evidence" value="ECO:0007669"/>
    <property type="project" value="TreeGrafter"/>
</dbReference>
<proteinExistence type="predicted"/>
<dbReference type="OrthoDB" id="426293at2759"/>
<keyword evidence="3 5" id="KW-1133">Transmembrane helix</keyword>
<evidence type="ECO:0000256" key="2">
    <source>
        <dbReference type="ARBA" id="ARBA00022692"/>
    </source>
</evidence>
<protein>
    <recommendedName>
        <fullName evidence="6">Ion transport domain-containing protein</fullName>
    </recommendedName>
</protein>
<dbReference type="InParanoid" id="D8TQA3"/>
<organism evidence="8">
    <name type="scientific">Volvox carteri f. nagariensis</name>
    <dbReference type="NCBI Taxonomy" id="3068"/>
    <lineage>
        <taxon>Eukaryota</taxon>
        <taxon>Viridiplantae</taxon>
        <taxon>Chlorophyta</taxon>
        <taxon>core chlorophytes</taxon>
        <taxon>Chlorophyceae</taxon>
        <taxon>CS clade</taxon>
        <taxon>Chlamydomonadales</taxon>
        <taxon>Volvocaceae</taxon>
        <taxon>Volvox</taxon>
    </lineage>
</organism>
<dbReference type="AlphaFoldDB" id="D8TQA3"/>
<name>D8TQA3_VOLCA</name>
<keyword evidence="2 5" id="KW-0812">Transmembrane</keyword>
<dbReference type="PANTHER" id="PTHR10217">
    <property type="entry name" value="VOLTAGE AND LIGAND GATED POTASSIUM CHANNEL"/>
    <property type="match status" value="1"/>
</dbReference>
<sequence>MPRILHWLYRQWLLFYKNESCKNKSPATPRPSRWTICLLALALYNAVSVPLYIAFESWRKQRPTICLGWAVSMTFCLDIVVNFRTSYMTSRGDIIRTPYLIAQQYLRGMFLLDLISALPLDEIVDIIVHGDGHKNLYWLGVLRLPRLAILLGQVNTIIPVKYYNFVSVAKLLMVMLLLTHWAACVWYYLSQEIQAGNLPWIFTVDCRCDRDRDKYLYAFFRSFLVMLGDRPPAHNNVERMFVLVLLFLGACFYAIVMGSMTLLVSSMWSMASRHKHRAMMLQDALRYNGAAANNDMRSRVDVYFNFMAEHDHPGMNLHTDRSARSVDQQ</sequence>
<evidence type="ECO:0000313" key="8">
    <source>
        <dbReference type="Proteomes" id="UP000001058"/>
    </source>
</evidence>
<evidence type="ECO:0000256" key="4">
    <source>
        <dbReference type="ARBA" id="ARBA00023136"/>
    </source>
</evidence>
<dbReference type="InterPro" id="IPR005821">
    <property type="entry name" value="Ion_trans_dom"/>
</dbReference>
<evidence type="ECO:0000256" key="5">
    <source>
        <dbReference type="SAM" id="Phobius"/>
    </source>
</evidence>
<evidence type="ECO:0000256" key="3">
    <source>
        <dbReference type="ARBA" id="ARBA00022989"/>
    </source>
</evidence>
<accession>D8TQA3</accession>
<dbReference type="InterPro" id="IPR003938">
    <property type="entry name" value="K_chnl_volt-dep_EAG/ELK/ERG"/>
</dbReference>
<keyword evidence="8" id="KW-1185">Reference proteome</keyword>
<dbReference type="PANTHER" id="PTHR10217:SF435">
    <property type="entry name" value="POTASSIUM VOLTAGE-GATED CHANNEL PROTEIN EAG"/>
    <property type="match status" value="1"/>
</dbReference>
<dbReference type="GeneID" id="9625229"/>
<feature type="domain" description="Ion transport" evidence="6">
    <location>
        <begin position="34"/>
        <end position="262"/>
    </location>
</feature>
<dbReference type="PRINTS" id="PR01463">
    <property type="entry name" value="EAGCHANLFMLY"/>
</dbReference>
<reference evidence="7 8" key="1">
    <citation type="journal article" date="2010" name="Science">
        <title>Genomic analysis of organismal complexity in the multicellular green alga Volvox carteri.</title>
        <authorList>
            <person name="Prochnik S.E."/>
            <person name="Umen J."/>
            <person name="Nedelcu A.M."/>
            <person name="Hallmann A."/>
            <person name="Miller S.M."/>
            <person name="Nishii I."/>
            <person name="Ferris P."/>
            <person name="Kuo A."/>
            <person name="Mitros T."/>
            <person name="Fritz-Laylin L.K."/>
            <person name="Hellsten U."/>
            <person name="Chapman J."/>
            <person name="Simakov O."/>
            <person name="Rensing S.A."/>
            <person name="Terry A."/>
            <person name="Pangilinan J."/>
            <person name="Kapitonov V."/>
            <person name="Jurka J."/>
            <person name="Salamov A."/>
            <person name="Shapiro H."/>
            <person name="Schmutz J."/>
            <person name="Grimwood J."/>
            <person name="Lindquist E."/>
            <person name="Lucas S."/>
            <person name="Grigoriev I.V."/>
            <person name="Schmitt R."/>
            <person name="Kirk D."/>
            <person name="Rokhsar D.S."/>
        </authorList>
    </citation>
    <scope>NUCLEOTIDE SEQUENCE [LARGE SCALE GENOMIC DNA]</scope>
    <source>
        <strain evidence="8">f. Nagariensis / Eve</strain>
    </source>
</reference>
<evidence type="ECO:0000256" key="1">
    <source>
        <dbReference type="ARBA" id="ARBA00004141"/>
    </source>
</evidence>
<dbReference type="InterPro" id="IPR050818">
    <property type="entry name" value="KCNH_animal-type"/>
</dbReference>
<comment type="subcellular location">
    <subcellularLocation>
        <location evidence="1">Membrane</location>
        <topology evidence="1">Multi-pass membrane protein</topology>
    </subcellularLocation>
</comment>
<evidence type="ECO:0000259" key="6">
    <source>
        <dbReference type="Pfam" id="PF00520"/>
    </source>
</evidence>
<dbReference type="Pfam" id="PF00520">
    <property type="entry name" value="Ion_trans"/>
    <property type="match status" value="1"/>
</dbReference>
<dbReference type="KEGG" id="vcn:VOLCADRAFT_88911"/>
<dbReference type="eggNOG" id="KOG0498">
    <property type="taxonomic scope" value="Eukaryota"/>
</dbReference>
<gene>
    <name evidence="7" type="ORF">VOLCADRAFT_88911</name>
</gene>
<feature type="transmembrane region" description="Helical" evidence="5">
    <location>
        <begin position="61"/>
        <end position="81"/>
    </location>
</feature>
<dbReference type="GO" id="GO:0005249">
    <property type="term" value="F:voltage-gated potassium channel activity"/>
    <property type="evidence" value="ECO:0007669"/>
    <property type="project" value="InterPro"/>
</dbReference>
<dbReference type="EMBL" id="GL378331">
    <property type="protein sequence ID" value="EFJ50499.1"/>
    <property type="molecule type" value="Genomic_DNA"/>
</dbReference>
<feature type="transmembrane region" description="Helical" evidence="5">
    <location>
        <begin position="34"/>
        <end position="55"/>
    </location>
</feature>
<dbReference type="SUPFAM" id="SSF81324">
    <property type="entry name" value="Voltage-gated potassium channels"/>
    <property type="match status" value="1"/>
</dbReference>
<dbReference type="RefSeq" id="XP_002948624.1">
    <property type="nucleotide sequence ID" value="XM_002948578.1"/>
</dbReference>
<evidence type="ECO:0000313" key="7">
    <source>
        <dbReference type="EMBL" id="EFJ50499.1"/>
    </source>
</evidence>
<keyword evidence="4 5" id="KW-0472">Membrane</keyword>
<dbReference type="Gene3D" id="1.10.287.70">
    <property type="match status" value="1"/>
</dbReference>